<evidence type="ECO:0000313" key="1">
    <source>
        <dbReference type="EMBL" id="NKY57039.1"/>
    </source>
</evidence>
<keyword evidence="2" id="KW-1185">Reference proteome</keyword>
<dbReference type="AlphaFoldDB" id="A0A846YJG2"/>
<proteinExistence type="predicted"/>
<comment type="caution">
    <text evidence="1">The sequence shown here is derived from an EMBL/GenBank/DDBJ whole genome shotgun (WGS) entry which is preliminary data.</text>
</comment>
<reference evidence="1 2" key="1">
    <citation type="submission" date="2020-04" db="EMBL/GenBank/DDBJ databases">
        <title>MicrobeNet Type strains.</title>
        <authorList>
            <person name="Nicholson A.C."/>
        </authorList>
    </citation>
    <scope>NUCLEOTIDE SEQUENCE [LARGE SCALE GENOMIC DNA]</scope>
    <source>
        <strain evidence="1 2">JCM 3332</strain>
    </source>
</reference>
<protein>
    <submittedName>
        <fullName evidence="1">Uncharacterized protein</fullName>
    </submittedName>
</protein>
<accession>A0A846YJG2</accession>
<evidence type="ECO:0000313" key="2">
    <source>
        <dbReference type="Proteomes" id="UP000570678"/>
    </source>
</evidence>
<dbReference type="EMBL" id="JAAXOT010000005">
    <property type="protein sequence ID" value="NKY57039.1"/>
    <property type="molecule type" value="Genomic_DNA"/>
</dbReference>
<gene>
    <name evidence="1" type="ORF">HGA15_12900</name>
</gene>
<sequence>MRSTSQNAVEARGISLDVDRLNLELALTACRWLGRSVLPAGQLRA</sequence>
<name>A0A846YJG2_9NOCA</name>
<dbReference type="RefSeq" id="WP_157116685.1">
    <property type="nucleotide sequence ID" value="NZ_JAAXOT010000005.1"/>
</dbReference>
<organism evidence="1 2">
    <name type="scientific">Nocardia flavorosea</name>
    <dbReference type="NCBI Taxonomy" id="53429"/>
    <lineage>
        <taxon>Bacteria</taxon>
        <taxon>Bacillati</taxon>
        <taxon>Actinomycetota</taxon>
        <taxon>Actinomycetes</taxon>
        <taxon>Mycobacteriales</taxon>
        <taxon>Nocardiaceae</taxon>
        <taxon>Nocardia</taxon>
    </lineage>
</organism>
<dbReference type="Proteomes" id="UP000570678">
    <property type="component" value="Unassembled WGS sequence"/>
</dbReference>